<evidence type="ECO:0000256" key="1">
    <source>
        <dbReference type="ARBA" id="ARBA00023015"/>
    </source>
</evidence>
<accession>A0A3B1CR52</accession>
<gene>
    <name evidence="6" type="ORF">MNBD_NITROSPINAE02-603</name>
</gene>
<sequence>MTTTVIKSGRKSTRGAIDPDRTRGALARFRGMIPSLLPAERKVANYIIDNSEAVLAQSVGEVAAGSTVSEATVIRFCRTARFKGFADMKISLARELVSPLASTLHEDVSEKDDPARLARKVFGMNIETLRDTLSVIDPASIARATSLIESGGKTLVIGVGTSAPIAFDGYSKFMRIGLNVSLQTDAHLMMMEAALMKKGDVILAISHSGATIDPVETVKVGRKAGARIISITNNMLSPIAKVSDVTLVTASKETKFRTEALASRIAQASILDLLYVSIGLKNKRRAFASSKKIEDVITAKQY</sequence>
<dbReference type="Gene3D" id="3.40.50.10490">
    <property type="entry name" value="Glucose-6-phosphate isomerase like protein, domain 1"/>
    <property type="match status" value="1"/>
</dbReference>
<evidence type="ECO:0000256" key="3">
    <source>
        <dbReference type="ARBA" id="ARBA00023163"/>
    </source>
</evidence>
<dbReference type="GO" id="GO:0003677">
    <property type="term" value="F:DNA binding"/>
    <property type="evidence" value="ECO:0007669"/>
    <property type="project" value="UniProtKB-KW"/>
</dbReference>
<dbReference type="InterPro" id="IPR000281">
    <property type="entry name" value="HTH_RpiR"/>
</dbReference>
<evidence type="ECO:0000256" key="2">
    <source>
        <dbReference type="ARBA" id="ARBA00023125"/>
    </source>
</evidence>
<organism evidence="6">
    <name type="scientific">hydrothermal vent metagenome</name>
    <dbReference type="NCBI Taxonomy" id="652676"/>
    <lineage>
        <taxon>unclassified sequences</taxon>
        <taxon>metagenomes</taxon>
        <taxon>ecological metagenomes</taxon>
    </lineage>
</organism>
<feature type="domain" description="SIS" evidence="5">
    <location>
        <begin position="144"/>
        <end position="284"/>
    </location>
</feature>
<dbReference type="GO" id="GO:0097367">
    <property type="term" value="F:carbohydrate derivative binding"/>
    <property type="evidence" value="ECO:0007669"/>
    <property type="project" value="InterPro"/>
</dbReference>
<dbReference type="CDD" id="cd05013">
    <property type="entry name" value="SIS_RpiR"/>
    <property type="match status" value="1"/>
</dbReference>
<dbReference type="InterPro" id="IPR036388">
    <property type="entry name" value="WH-like_DNA-bd_sf"/>
</dbReference>
<evidence type="ECO:0000259" key="5">
    <source>
        <dbReference type="PROSITE" id="PS51464"/>
    </source>
</evidence>
<dbReference type="InterPro" id="IPR047640">
    <property type="entry name" value="RpiR-like"/>
</dbReference>
<dbReference type="Gene3D" id="1.10.10.10">
    <property type="entry name" value="Winged helix-like DNA-binding domain superfamily/Winged helix DNA-binding domain"/>
    <property type="match status" value="1"/>
</dbReference>
<feature type="domain" description="HTH rpiR-type" evidence="4">
    <location>
        <begin position="23"/>
        <end position="99"/>
    </location>
</feature>
<dbReference type="SUPFAM" id="SSF46689">
    <property type="entry name" value="Homeodomain-like"/>
    <property type="match status" value="1"/>
</dbReference>
<dbReference type="Pfam" id="PF01380">
    <property type="entry name" value="SIS"/>
    <property type="match status" value="1"/>
</dbReference>
<dbReference type="InterPro" id="IPR001347">
    <property type="entry name" value="SIS_dom"/>
</dbReference>
<dbReference type="EMBL" id="UOGE01000040">
    <property type="protein sequence ID" value="VAX19167.1"/>
    <property type="molecule type" value="Genomic_DNA"/>
</dbReference>
<dbReference type="PANTHER" id="PTHR30514:SF1">
    <property type="entry name" value="HTH-TYPE TRANSCRIPTIONAL REGULATOR HEXR-RELATED"/>
    <property type="match status" value="1"/>
</dbReference>
<dbReference type="InterPro" id="IPR046348">
    <property type="entry name" value="SIS_dom_sf"/>
</dbReference>
<dbReference type="InterPro" id="IPR009057">
    <property type="entry name" value="Homeodomain-like_sf"/>
</dbReference>
<dbReference type="PROSITE" id="PS51464">
    <property type="entry name" value="SIS"/>
    <property type="match status" value="1"/>
</dbReference>
<keyword evidence="2" id="KW-0238">DNA-binding</keyword>
<protein>
    <submittedName>
        <fullName evidence="6">Sialic acid utilization regulator, RpiR family</fullName>
    </submittedName>
</protein>
<dbReference type="InterPro" id="IPR035472">
    <property type="entry name" value="RpiR-like_SIS"/>
</dbReference>
<name>A0A3B1CR52_9ZZZZ</name>
<proteinExistence type="predicted"/>
<dbReference type="PROSITE" id="PS51071">
    <property type="entry name" value="HTH_RPIR"/>
    <property type="match status" value="1"/>
</dbReference>
<dbReference type="AlphaFoldDB" id="A0A3B1CR52"/>
<evidence type="ECO:0000259" key="4">
    <source>
        <dbReference type="PROSITE" id="PS51071"/>
    </source>
</evidence>
<evidence type="ECO:0000313" key="6">
    <source>
        <dbReference type="EMBL" id="VAX19167.1"/>
    </source>
</evidence>
<dbReference type="GO" id="GO:0003700">
    <property type="term" value="F:DNA-binding transcription factor activity"/>
    <property type="evidence" value="ECO:0007669"/>
    <property type="project" value="InterPro"/>
</dbReference>
<reference evidence="6" key="1">
    <citation type="submission" date="2018-06" db="EMBL/GenBank/DDBJ databases">
        <authorList>
            <person name="Zhirakovskaya E."/>
        </authorList>
    </citation>
    <scope>NUCLEOTIDE SEQUENCE</scope>
</reference>
<dbReference type="SUPFAM" id="SSF53697">
    <property type="entry name" value="SIS domain"/>
    <property type="match status" value="1"/>
</dbReference>
<dbReference type="Pfam" id="PF01418">
    <property type="entry name" value="HTH_6"/>
    <property type="match status" value="1"/>
</dbReference>
<keyword evidence="1" id="KW-0805">Transcription regulation</keyword>
<dbReference type="PANTHER" id="PTHR30514">
    <property type="entry name" value="GLUCOKINASE"/>
    <property type="match status" value="1"/>
</dbReference>
<keyword evidence="3" id="KW-0804">Transcription</keyword>
<dbReference type="GO" id="GO:1901135">
    <property type="term" value="P:carbohydrate derivative metabolic process"/>
    <property type="evidence" value="ECO:0007669"/>
    <property type="project" value="InterPro"/>
</dbReference>